<dbReference type="Proteomes" id="UP000485058">
    <property type="component" value="Unassembled WGS sequence"/>
</dbReference>
<feature type="compositionally biased region" description="Acidic residues" evidence="1">
    <location>
        <begin position="51"/>
        <end position="67"/>
    </location>
</feature>
<dbReference type="EMBL" id="BLLF01001125">
    <property type="protein sequence ID" value="GFH17291.1"/>
    <property type="molecule type" value="Genomic_DNA"/>
</dbReference>
<accession>A0A699Z5C5</accession>
<reference evidence="2 3" key="1">
    <citation type="submission" date="2020-02" db="EMBL/GenBank/DDBJ databases">
        <title>Draft genome sequence of Haematococcus lacustris strain NIES-144.</title>
        <authorList>
            <person name="Morimoto D."/>
            <person name="Nakagawa S."/>
            <person name="Yoshida T."/>
            <person name="Sawayama S."/>
        </authorList>
    </citation>
    <scope>NUCLEOTIDE SEQUENCE [LARGE SCALE GENOMIC DNA]</scope>
    <source>
        <strain evidence="2 3">NIES-144</strain>
    </source>
</reference>
<keyword evidence="3" id="KW-1185">Reference proteome</keyword>
<evidence type="ECO:0000313" key="2">
    <source>
        <dbReference type="EMBL" id="GFH17291.1"/>
    </source>
</evidence>
<evidence type="ECO:0000313" key="3">
    <source>
        <dbReference type="Proteomes" id="UP000485058"/>
    </source>
</evidence>
<gene>
    <name evidence="2" type="ORF">HaLaN_13895</name>
</gene>
<name>A0A699Z5C5_HAELA</name>
<organism evidence="2 3">
    <name type="scientific">Haematococcus lacustris</name>
    <name type="common">Green alga</name>
    <name type="synonym">Haematococcus pluvialis</name>
    <dbReference type="NCBI Taxonomy" id="44745"/>
    <lineage>
        <taxon>Eukaryota</taxon>
        <taxon>Viridiplantae</taxon>
        <taxon>Chlorophyta</taxon>
        <taxon>core chlorophytes</taxon>
        <taxon>Chlorophyceae</taxon>
        <taxon>CS clade</taxon>
        <taxon>Chlamydomonadales</taxon>
        <taxon>Haematococcaceae</taxon>
        <taxon>Haematococcus</taxon>
    </lineage>
</organism>
<sequence length="132" mass="14251">MVLRSLYFDTGDPYLSILECKALLLALPAARRQQLCGQLDPHKVAQVLEAEHEEGDSLPGSGDEDSYDSSFIDDSSDGSSSEGGSGEEAGAQEEGKGEEEEEGEEGEEEGEEGEEEEEEGEEEEEQMEEDGA</sequence>
<dbReference type="AlphaFoldDB" id="A0A699Z5C5"/>
<feature type="region of interest" description="Disordered" evidence="1">
    <location>
        <begin position="47"/>
        <end position="132"/>
    </location>
</feature>
<proteinExistence type="predicted"/>
<evidence type="ECO:0000256" key="1">
    <source>
        <dbReference type="SAM" id="MobiDB-lite"/>
    </source>
</evidence>
<feature type="compositionally biased region" description="Acidic residues" evidence="1">
    <location>
        <begin position="96"/>
        <end position="132"/>
    </location>
</feature>
<comment type="caution">
    <text evidence="2">The sequence shown here is derived from an EMBL/GenBank/DDBJ whole genome shotgun (WGS) entry which is preliminary data.</text>
</comment>
<protein>
    <submittedName>
        <fullName evidence="2">Uncharacterized protein</fullName>
    </submittedName>
</protein>